<evidence type="ECO:0000313" key="7">
    <source>
        <dbReference type="Proteomes" id="UP000181980"/>
    </source>
</evidence>
<dbReference type="CDD" id="cd15482">
    <property type="entry name" value="Sialidase_non-viral"/>
    <property type="match status" value="1"/>
</dbReference>
<dbReference type="Gene3D" id="2.60.120.260">
    <property type="entry name" value="Galactose-binding domain-like"/>
    <property type="match status" value="1"/>
</dbReference>
<dbReference type="InterPro" id="IPR011040">
    <property type="entry name" value="Sialidase"/>
</dbReference>
<evidence type="ECO:0000313" key="6">
    <source>
        <dbReference type="EMBL" id="SEE69071.1"/>
    </source>
</evidence>
<dbReference type="GO" id="GO:0016020">
    <property type="term" value="C:membrane"/>
    <property type="evidence" value="ECO:0007669"/>
    <property type="project" value="TreeGrafter"/>
</dbReference>
<keyword evidence="7" id="KW-1185">Reference proteome</keyword>
<dbReference type="InterPro" id="IPR026856">
    <property type="entry name" value="Sialidase_fam"/>
</dbReference>
<protein>
    <recommendedName>
        <fullName evidence="3">exo-alpha-sialidase</fullName>
        <ecNumber evidence="3">3.2.1.18</ecNumber>
    </recommendedName>
</protein>
<comment type="catalytic activity">
    <reaction evidence="1">
        <text>Hydrolysis of alpha-(2-&gt;3)-, alpha-(2-&gt;6)-, alpha-(2-&gt;8)- glycosidic linkages of terminal sialic acid residues in oligosaccharides, glycoproteins, glycolipids, colominic acid and synthetic substrates.</text>
        <dbReference type="EC" id="3.2.1.18"/>
    </reaction>
</comment>
<dbReference type="EC" id="3.2.1.18" evidence="3"/>
<dbReference type="InterPro" id="IPR006311">
    <property type="entry name" value="TAT_signal"/>
</dbReference>
<dbReference type="OrthoDB" id="9764804at2"/>
<dbReference type="PROSITE" id="PS51318">
    <property type="entry name" value="TAT"/>
    <property type="match status" value="1"/>
</dbReference>
<dbReference type="Gene3D" id="2.120.10.10">
    <property type="match status" value="1"/>
</dbReference>
<dbReference type="Proteomes" id="UP000181980">
    <property type="component" value="Unassembled WGS sequence"/>
</dbReference>
<reference evidence="7" key="1">
    <citation type="submission" date="2016-10" db="EMBL/GenBank/DDBJ databases">
        <authorList>
            <person name="Varghese N."/>
            <person name="Submissions S."/>
        </authorList>
    </citation>
    <scope>NUCLEOTIDE SEQUENCE [LARGE SCALE GENOMIC DNA]</scope>
    <source>
        <strain evidence="7">DSM 45237</strain>
    </source>
</reference>
<dbReference type="PANTHER" id="PTHR10628">
    <property type="entry name" value="SIALIDASE"/>
    <property type="match status" value="1"/>
</dbReference>
<dbReference type="STRING" id="561176.SAMN04488561_2285"/>
<gene>
    <name evidence="6" type="ORF">SAMN04488561_2285</name>
</gene>
<feature type="signal peptide" evidence="4">
    <location>
        <begin position="1"/>
        <end position="33"/>
    </location>
</feature>
<dbReference type="SUPFAM" id="SSF50939">
    <property type="entry name" value="Sialidases"/>
    <property type="match status" value="1"/>
</dbReference>
<evidence type="ECO:0000256" key="4">
    <source>
        <dbReference type="SAM" id="SignalP"/>
    </source>
</evidence>
<sequence>MAQSSHPFSRRTFLALSATVGAGALLPVTGAAATGAGSSGTATALDATIGFAEADHAAPRSPLGRWGEHLKIALDHNRRSVGADLGSVQDLNAIELARDLAGDGTRLPAAIGLLTNDAAPATGAFANFAVATAAALDFQRRSLGVDTFGAATIRSVELLARDATTRLTEADYTLWTSHDNVTYQQLTGWTFAASTEGGRVVHTFGGFEVQARYLKVNTRLADSAFTFVLQDPVADVRVHGAAAPPAPGPAHRLGSRDLSVYVSDDNATWTKVRGVELVDAGAGLWLYGFRARGRYVKVHCHRAEVTGWTFTLTDLQTAVRVHHLPAHTFVGAGGGAWSHRTQIRIRNPHHRELRDRAAHVSFADLGTEALIAAGRLQPDLRDLRFATRDGAELHAYADATGVHIRVPEIGARRTVLVYAYSGNPAAANRVVHDGGALQVEYGRRTLLEQQGITHPDGPAWGEGIKVVRLPDGTMMAAAAAGSARSIHARFSTDDGWTWSALERILPPLDVPNARTAGPGGFIVDPRTGVLSFFFLVATVYTPTGDFMDPEQNEVQQWIAQAETYTDDGRPVFGTPRRIPLRTVGTDQPVSWGLSYANGIVTRAGSHLYPMSYMIRSDGTFASNVIRSTDGGRTWAQSTSELNLPDTFGFEKGVTEVAISELGDGRILLLARQQAPQRHYLTASWSADDGRTWTPVTDSTILSSNTAAGLFPDSRGGQVLTWSGHNGFGQTSYYRNNLTAAWTDDDGESWHGYQDLLAGSALSTPGWAHISEVRTAVNADSWAAGDAGRVFAWTRPSRPAQLMLVEDFDAFVRDSHGAVDVVAHRAAAGAANGTELAAHRWWRTTRTGTLDLAAGARADRQAIRLRAAPQGEAAASRLFPAVRQARIGFALRHSQLAGGLHLCLQEGYGAHHNAHGTVLSLLLRPDGELLATSDDVFGTFPDIGHANLDADPAAGNLTALGLHQVVGMDFQRRSVGADLFEARDITGVQVVDNDLLSTAGTRVRPEDLSVWTSDTNRGDWQRVEGWTGSKDGAVITLSGPAVRARYVKVAHPYADNAFTLANDEQRILRVLPDGNDEQVFAPLEVPTRLVPGEWHRVVVDLDLPAGSVTVEVDGSRRARLPRLHAAEVVTHLLLSTGAASAGEIRLDELIVQDTALGLPEPAGVGPTTPIPR</sequence>
<comment type="similarity">
    <text evidence="2">Belongs to the glycosyl hydrolase 33 family.</text>
</comment>
<name>A0A1H5KYA7_9ACTN</name>
<dbReference type="GO" id="GO:0009313">
    <property type="term" value="P:oligosaccharide catabolic process"/>
    <property type="evidence" value="ECO:0007669"/>
    <property type="project" value="TreeGrafter"/>
</dbReference>
<dbReference type="EMBL" id="FNUC01000003">
    <property type="protein sequence ID" value="SEE69071.1"/>
    <property type="molecule type" value="Genomic_DNA"/>
</dbReference>
<evidence type="ECO:0000256" key="1">
    <source>
        <dbReference type="ARBA" id="ARBA00000427"/>
    </source>
</evidence>
<dbReference type="Pfam" id="PF13088">
    <property type="entry name" value="BNR_2"/>
    <property type="match status" value="1"/>
</dbReference>
<proteinExistence type="inferred from homology"/>
<evidence type="ECO:0000259" key="5">
    <source>
        <dbReference type="Pfam" id="PF13088"/>
    </source>
</evidence>
<accession>A0A1H5KYA7</accession>
<dbReference type="GO" id="GO:0004308">
    <property type="term" value="F:exo-alpha-sialidase activity"/>
    <property type="evidence" value="ECO:0007669"/>
    <property type="project" value="UniProtKB-EC"/>
</dbReference>
<evidence type="ECO:0000256" key="3">
    <source>
        <dbReference type="ARBA" id="ARBA00012733"/>
    </source>
</evidence>
<dbReference type="InterPro" id="IPR036278">
    <property type="entry name" value="Sialidase_sf"/>
</dbReference>
<evidence type="ECO:0000256" key="2">
    <source>
        <dbReference type="ARBA" id="ARBA00009348"/>
    </source>
</evidence>
<feature type="chain" id="PRO_5038466964" description="exo-alpha-sialidase" evidence="4">
    <location>
        <begin position="34"/>
        <end position="1171"/>
    </location>
</feature>
<dbReference type="GO" id="GO:0005737">
    <property type="term" value="C:cytoplasm"/>
    <property type="evidence" value="ECO:0007669"/>
    <property type="project" value="TreeGrafter"/>
</dbReference>
<feature type="domain" description="Sialidase" evidence="5">
    <location>
        <begin position="556"/>
        <end position="757"/>
    </location>
</feature>
<organism evidence="6 7">
    <name type="scientific">Jiangella alba</name>
    <dbReference type="NCBI Taxonomy" id="561176"/>
    <lineage>
        <taxon>Bacteria</taxon>
        <taxon>Bacillati</taxon>
        <taxon>Actinomycetota</taxon>
        <taxon>Actinomycetes</taxon>
        <taxon>Jiangellales</taxon>
        <taxon>Jiangellaceae</taxon>
        <taxon>Jiangella</taxon>
    </lineage>
</organism>
<dbReference type="GO" id="GO:0006689">
    <property type="term" value="P:ganglioside catabolic process"/>
    <property type="evidence" value="ECO:0007669"/>
    <property type="project" value="TreeGrafter"/>
</dbReference>
<keyword evidence="4" id="KW-0732">Signal</keyword>
<dbReference type="RefSeq" id="WP_069112758.1">
    <property type="nucleotide sequence ID" value="NZ_FNUC01000003.1"/>
</dbReference>
<dbReference type="AlphaFoldDB" id="A0A1H5KYA7"/>
<dbReference type="PANTHER" id="PTHR10628:SF30">
    <property type="entry name" value="EXO-ALPHA-SIALIDASE"/>
    <property type="match status" value="1"/>
</dbReference>